<feature type="compositionally biased region" description="Acidic residues" evidence="8">
    <location>
        <begin position="1521"/>
        <end position="1530"/>
    </location>
</feature>
<dbReference type="EC" id="3.1.4.4" evidence="7"/>
<dbReference type="Proteomes" id="UP000305948">
    <property type="component" value="Unassembled WGS sequence"/>
</dbReference>
<dbReference type="GO" id="GO:0009395">
    <property type="term" value="P:phospholipid catabolic process"/>
    <property type="evidence" value="ECO:0007669"/>
    <property type="project" value="TreeGrafter"/>
</dbReference>
<dbReference type="CDD" id="cd06093">
    <property type="entry name" value="PX_domain"/>
    <property type="match status" value="1"/>
</dbReference>
<evidence type="ECO:0000256" key="7">
    <source>
        <dbReference type="PIRNR" id="PIRNR009376"/>
    </source>
</evidence>
<dbReference type="FunFam" id="3.30.870.10:FF:000011">
    <property type="entry name" value="Phospholipase"/>
    <property type="match status" value="1"/>
</dbReference>
<feature type="compositionally biased region" description="Basic residues" evidence="8">
    <location>
        <begin position="688"/>
        <end position="698"/>
    </location>
</feature>
<feature type="compositionally biased region" description="Polar residues" evidence="8">
    <location>
        <begin position="1675"/>
        <end position="1694"/>
    </location>
</feature>
<organism evidence="10 11">
    <name type="scientific">Heliocybe sulcata</name>
    <dbReference type="NCBI Taxonomy" id="5364"/>
    <lineage>
        <taxon>Eukaryota</taxon>
        <taxon>Fungi</taxon>
        <taxon>Dikarya</taxon>
        <taxon>Basidiomycota</taxon>
        <taxon>Agaricomycotina</taxon>
        <taxon>Agaricomycetes</taxon>
        <taxon>Gloeophyllales</taxon>
        <taxon>Gloeophyllaceae</taxon>
        <taxon>Heliocybe</taxon>
    </lineage>
</organism>
<dbReference type="GO" id="GO:0035091">
    <property type="term" value="F:phosphatidylinositol binding"/>
    <property type="evidence" value="ECO:0007669"/>
    <property type="project" value="InterPro"/>
</dbReference>
<feature type="compositionally biased region" description="Basic and acidic residues" evidence="8">
    <location>
        <begin position="283"/>
        <end position="302"/>
    </location>
</feature>
<dbReference type="InterPro" id="IPR016555">
    <property type="entry name" value="PLipase_D_euk"/>
</dbReference>
<dbReference type="SMART" id="SM00155">
    <property type="entry name" value="PLDc"/>
    <property type="match status" value="2"/>
</dbReference>
<dbReference type="InterPro" id="IPR025202">
    <property type="entry name" value="PLD-like_dom"/>
</dbReference>
<dbReference type="InterPro" id="IPR001736">
    <property type="entry name" value="PLipase_D/transphosphatidylase"/>
</dbReference>
<dbReference type="OrthoDB" id="14911at2759"/>
<accession>A0A5C3N5X1</accession>
<feature type="compositionally biased region" description="Basic and acidic residues" evidence="8">
    <location>
        <begin position="1468"/>
        <end position="1484"/>
    </location>
</feature>
<feature type="compositionally biased region" description="Basic and acidic residues" evidence="8">
    <location>
        <begin position="1358"/>
        <end position="1367"/>
    </location>
</feature>
<dbReference type="EMBL" id="ML213509">
    <property type="protein sequence ID" value="TFK52257.1"/>
    <property type="molecule type" value="Genomic_DNA"/>
</dbReference>
<keyword evidence="4 7" id="KW-0378">Hydrolase</keyword>
<feature type="compositionally biased region" description="Low complexity" evidence="8">
    <location>
        <begin position="105"/>
        <end position="121"/>
    </location>
</feature>
<feature type="compositionally biased region" description="Polar residues" evidence="8">
    <location>
        <begin position="186"/>
        <end position="202"/>
    </location>
</feature>
<feature type="compositionally biased region" description="Basic and acidic residues" evidence="8">
    <location>
        <begin position="313"/>
        <end position="323"/>
    </location>
</feature>
<protein>
    <recommendedName>
        <fullName evidence="7">Phospholipase</fullName>
        <ecNumber evidence="7">3.1.4.4</ecNumber>
    </recommendedName>
</protein>
<comment type="similarity">
    <text evidence="2 7">Belongs to the phospholipase D family.</text>
</comment>
<dbReference type="CDD" id="cd09141">
    <property type="entry name" value="PLDc_vPLD1_2_yPLD_like_2"/>
    <property type="match status" value="1"/>
</dbReference>
<dbReference type="GO" id="GO:0004630">
    <property type="term" value="F:phospholipase D activity"/>
    <property type="evidence" value="ECO:0007669"/>
    <property type="project" value="UniProtKB-UniRule"/>
</dbReference>
<feature type="region of interest" description="Disordered" evidence="8">
    <location>
        <begin position="14"/>
        <end position="357"/>
    </location>
</feature>
<proteinExistence type="inferred from homology"/>
<dbReference type="SUPFAM" id="SSF56024">
    <property type="entry name" value="Phospholipase D/nuclease"/>
    <property type="match status" value="2"/>
</dbReference>
<feature type="region of interest" description="Disordered" evidence="8">
    <location>
        <begin position="1618"/>
        <end position="1704"/>
    </location>
</feature>
<reference evidence="10 11" key="1">
    <citation type="journal article" date="2019" name="Nat. Ecol. Evol.">
        <title>Megaphylogeny resolves global patterns of mushroom evolution.</title>
        <authorList>
            <person name="Varga T."/>
            <person name="Krizsan K."/>
            <person name="Foldi C."/>
            <person name="Dima B."/>
            <person name="Sanchez-Garcia M."/>
            <person name="Sanchez-Ramirez S."/>
            <person name="Szollosi G.J."/>
            <person name="Szarkandi J.G."/>
            <person name="Papp V."/>
            <person name="Albert L."/>
            <person name="Andreopoulos W."/>
            <person name="Angelini C."/>
            <person name="Antonin V."/>
            <person name="Barry K.W."/>
            <person name="Bougher N.L."/>
            <person name="Buchanan P."/>
            <person name="Buyck B."/>
            <person name="Bense V."/>
            <person name="Catcheside P."/>
            <person name="Chovatia M."/>
            <person name="Cooper J."/>
            <person name="Damon W."/>
            <person name="Desjardin D."/>
            <person name="Finy P."/>
            <person name="Geml J."/>
            <person name="Haridas S."/>
            <person name="Hughes K."/>
            <person name="Justo A."/>
            <person name="Karasinski D."/>
            <person name="Kautmanova I."/>
            <person name="Kiss B."/>
            <person name="Kocsube S."/>
            <person name="Kotiranta H."/>
            <person name="LaButti K.M."/>
            <person name="Lechner B.E."/>
            <person name="Liimatainen K."/>
            <person name="Lipzen A."/>
            <person name="Lukacs Z."/>
            <person name="Mihaltcheva S."/>
            <person name="Morgado L.N."/>
            <person name="Niskanen T."/>
            <person name="Noordeloos M.E."/>
            <person name="Ohm R.A."/>
            <person name="Ortiz-Santana B."/>
            <person name="Ovrebo C."/>
            <person name="Racz N."/>
            <person name="Riley R."/>
            <person name="Savchenko A."/>
            <person name="Shiryaev A."/>
            <person name="Soop K."/>
            <person name="Spirin V."/>
            <person name="Szebenyi C."/>
            <person name="Tomsovsky M."/>
            <person name="Tulloss R.E."/>
            <person name="Uehling J."/>
            <person name="Grigoriev I.V."/>
            <person name="Vagvolgyi C."/>
            <person name="Papp T."/>
            <person name="Martin F.M."/>
            <person name="Miettinen O."/>
            <person name="Hibbett D.S."/>
            <person name="Nagy L.G."/>
        </authorList>
    </citation>
    <scope>NUCLEOTIDE SEQUENCE [LARGE SCALE GENOMIC DNA]</scope>
    <source>
        <strain evidence="10 11">OMC1185</strain>
    </source>
</reference>
<feature type="region of interest" description="Disordered" evidence="8">
    <location>
        <begin position="1431"/>
        <end position="1535"/>
    </location>
</feature>
<dbReference type="Gene3D" id="3.30.1520.10">
    <property type="entry name" value="Phox-like domain"/>
    <property type="match status" value="1"/>
</dbReference>
<evidence type="ECO:0000256" key="4">
    <source>
        <dbReference type="ARBA" id="ARBA00022801"/>
    </source>
</evidence>
<dbReference type="PANTHER" id="PTHR18896:SF76">
    <property type="entry name" value="PHOSPHOLIPASE"/>
    <property type="match status" value="1"/>
</dbReference>
<dbReference type="GO" id="GO:0035556">
    <property type="term" value="P:intracellular signal transduction"/>
    <property type="evidence" value="ECO:0007669"/>
    <property type="project" value="InterPro"/>
</dbReference>
<evidence type="ECO:0000313" key="10">
    <source>
        <dbReference type="EMBL" id="TFK52257.1"/>
    </source>
</evidence>
<feature type="compositionally biased region" description="Polar residues" evidence="8">
    <location>
        <begin position="80"/>
        <end position="97"/>
    </location>
</feature>
<gene>
    <name evidence="10" type="ORF">OE88DRAFT_1657411</name>
</gene>
<feature type="compositionally biased region" description="Basic and acidic residues" evidence="8">
    <location>
        <begin position="38"/>
        <end position="79"/>
    </location>
</feature>
<sequence length="1753" mass="197482">MANIADIVRDAVKAEQHSSGVDVGGANSSHNTTNGVSKPEEPSIEEHTGARSKTEQGEYNRQAVHDDGPKPFTSDHERNSSVISIPGSQRNNPNNSTRFEDGSYPGSPVTSTHTTSPRRPSQILPQGGHHEGEFSKPGSPVLSTHAHKQKDSVSSSAASTRRRAPSAFKNPPPGTPSARTGPPGSMSYNFSLPNSRQPSRVNSRQEDGDPSLQGTMQSGIPEEDGYFSPRPEDDFRGALDYNDPEQRDKERELLSKRDRERRRDSNIFDGGWNNFKSWIQDSPRMDEPAPDSSAKKDGRADENGQGSQPQDSQDNKAEKRKTTPAEPRPPRSHVPRSQSLPQIKDDIQPNTRRPSAPTWRRLRSLLPNIASQHGAHAIPAASVVAPHTVNITDELMVSGLAPLMLRLWFERDEKDQRRVPVLLHRLKIRITDSLHPLHGHKAVFRVECEYANGAARWVVYRQLRDFVSLHTHYTFSNAYNRNVETMPDFPKTSLPYFKFLRTQGHDVGRAEFARMQRQALESYLVGVIRAVMFHPTANRLAGFLEISALSIALSQSGGAQYKAGYLRIETAGGRGGGFGRKGASWKERREHRWCAVRESYLVVLKEQGELDVWDVFCFDSDFKIERPKRYYRQGFNLLHGGTEMDDVLSFGGVKEKVQREHDDGHGDGDRHSVFGTIKKGMSKVLHIGHHHHHHHHGHHPTEGQKNGEGHDQDQQSTRAASVPNGRARSGSTTSGSSSSSLSSSSRSQTPILDPSTNTNPLIDPDSHDVNDNLLRPPADPKEAEKRKKRKDNEVSKHTFYIENSQMRLKLYPRNERQMLQWIAGLEKAAAHCHYTGSNRFDSFAPIRLNVAAQWLVDGRDYMWNLSRALLLAKDTIYIHDWWLSPELQMRRPHMGKYRLDKLLERKAREGVKIYVILYQEVSSRTTPTDSNYAKQKLTALHPNIMVQRSPSHFQTGTFYWAHHEKLCVIDQAIAFMGGVDLCFGRWDTPQHVLVDDAEFQDGTEIWPGKDYSNARICDFHTLDKPDEDMYDRTKVPRMPWHDVGMQVVGQPARDLARHFVQRWNWLLRIKNHSREMPFLLPPPEFRPGELTQLGLTGTLEMQICRSAGPWSLGTPSRIERSIQNAYLKAIQLSDHFVYIENQFFITSTTVNDVKIENKIGDALVHRIIRAHREGTPWRACIMVPLLPGFSFPVDHSDASAVRIILECQNRTMFRGPDSIYARLRKEDINPDDYISFFSLRNWAKLRGDVLTTELVYIHGKVCIVDDRLVIIGSANINERSQRGDRDSEIAAVIRDTDLIDSTMAGQPYKVGRFAHTLRVRLMREHLGVDVDAMDEDDLMASEPVKAEHEQEAWDPESEQEHGTEKTFTHLKKPQRGSLIHDTIDEVEQAIHGTEEAYSKDAARLLRKLGLKTGQLDATANDAQLNNERTTYTRNGQQERGFASAEVPTLEEQTIMERRPPENQANGKPIKEVLETEGKGDKADTDGEPPQARVDQGELYGAPAEAHHGPKEDDGPPAPSGNEDDVDEEEKEAPSARSILRQHLTAQLNSKWTLPTPRPSVDPDGLEDPIRDEFWKNVWVASAVHNTEIYRKVFHAVPDDMVTTWKQYKEFVAHHERLNKPVKETESSEPLARMPSEAGDADALGGDQGGPPTETANNVAGDGTSEGSATRVGDGSENQASATTPTKDAPQQQSRKPAKGDEPFEKWEREEMEKLLGELNGHLVIYPTRFLEGEDIANNFLFNTDRLLPMPIYD</sequence>
<evidence type="ECO:0000313" key="11">
    <source>
        <dbReference type="Proteomes" id="UP000305948"/>
    </source>
</evidence>
<feature type="compositionally biased region" description="Basic and acidic residues" evidence="8">
    <location>
        <begin position="778"/>
        <end position="796"/>
    </location>
</feature>
<dbReference type="PIRSF" id="PIRSF009376">
    <property type="entry name" value="Phospholipase_D_euk"/>
    <property type="match status" value="1"/>
</dbReference>
<evidence type="ECO:0000256" key="8">
    <source>
        <dbReference type="SAM" id="MobiDB-lite"/>
    </source>
</evidence>
<evidence type="ECO:0000256" key="1">
    <source>
        <dbReference type="ARBA" id="ARBA00000798"/>
    </source>
</evidence>
<dbReference type="Gene3D" id="3.30.870.10">
    <property type="entry name" value="Endonuclease Chain A"/>
    <property type="match status" value="2"/>
</dbReference>
<evidence type="ECO:0000256" key="5">
    <source>
        <dbReference type="ARBA" id="ARBA00022963"/>
    </source>
</evidence>
<feature type="compositionally biased region" description="Basic and acidic residues" evidence="8">
    <location>
        <begin position="1504"/>
        <end position="1513"/>
    </location>
</feature>
<dbReference type="InterPro" id="IPR001849">
    <property type="entry name" value="PH_domain"/>
</dbReference>
<feature type="compositionally biased region" description="Polar residues" evidence="8">
    <location>
        <begin position="748"/>
        <end position="760"/>
    </location>
</feature>
<keyword evidence="6" id="KW-0443">Lipid metabolism</keyword>
<evidence type="ECO:0000256" key="2">
    <source>
        <dbReference type="ARBA" id="ARBA00008664"/>
    </source>
</evidence>
<dbReference type="Pfam" id="PF13091">
    <property type="entry name" value="PLDc_2"/>
    <property type="match status" value="1"/>
</dbReference>
<dbReference type="SMART" id="SM00233">
    <property type="entry name" value="PH"/>
    <property type="match status" value="1"/>
</dbReference>
<dbReference type="PROSITE" id="PS50035">
    <property type="entry name" value="PLD"/>
    <property type="match status" value="2"/>
</dbReference>
<comment type="catalytic activity">
    <reaction evidence="1 7">
        <text>a 1,2-diacyl-sn-glycero-3-phosphocholine + H2O = a 1,2-diacyl-sn-glycero-3-phosphate + choline + H(+)</text>
        <dbReference type="Rhea" id="RHEA:14445"/>
        <dbReference type="ChEBI" id="CHEBI:15354"/>
        <dbReference type="ChEBI" id="CHEBI:15377"/>
        <dbReference type="ChEBI" id="CHEBI:15378"/>
        <dbReference type="ChEBI" id="CHEBI:57643"/>
        <dbReference type="ChEBI" id="CHEBI:58608"/>
        <dbReference type="EC" id="3.1.4.4"/>
    </reaction>
</comment>
<name>A0A5C3N5X1_9AGAM</name>
<feature type="region of interest" description="Disordered" evidence="8">
    <location>
        <begin position="1547"/>
        <end position="1566"/>
    </location>
</feature>
<feature type="compositionally biased region" description="Polar residues" evidence="8">
    <location>
        <begin position="26"/>
        <end position="36"/>
    </location>
</feature>
<dbReference type="PANTHER" id="PTHR18896">
    <property type="entry name" value="PHOSPHOLIPASE D"/>
    <property type="match status" value="1"/>
</dbReference>
<dbReference type="GO" id="GO:0006654">
    <property type="term" value="P:phosphatidic acid biosynthetic process"/>
    <property type="evidence" value="ECO:0007669"/>
    <property type="project" value="InterPro"/>
</dbReference>
<evidence type="ECO:0000259" key="9">
    <source>
        <dbReference type="PROSITE" id="PS50035"/>
    </source>
</evidence>
<feature type="region of interest" description="Disordered" evidence="8">
    <location>
        <begin position="1347"/>
        <end position="1373"/>
    </location>
</feature>
<feature type="compositionally biased region" description="Low complexity" evidence="8">
    <location>
        <begin position="728"/>
        <end position="747"/>
    </location>
</feature>
<keyword evidence="11" id="KW-1185">Reference proteome</keyword>
<feature type="domain" description="PLD phosphodiesterase" evidence="9">
    <location>
        <begin position="958"/>
        <end position="985"/>
    </location>
</feature>
<feature type="domain" description="PLD phosphodiesterase" evidence="9">
    <location>
        <begin position="1253"/>
        <end position="1280"/>
    </location>
</feature>
<feature type="region of interest" description="Disordered" evidence="8">
    <location>
        <begin position="688"/>
        <end position="797"/>
    </location>
</feature>
<keyword evidence="3" id="KW-0677">Repeat</keyword>
<dbReference type="CDD" id="cd09138">
    <property type="entry name" value="PLDc_vPLD1_2_yPLD_like_1"/>
    <property type="match status" value="1"/>
</dbReference>
<feature type="compositionally biased region" description="Basic and acidic residues" evidence="8">
    <location>
        <begin position="699"/>
        <end position="713"/>
    </location>
</feature>
<evidence type="ECO:0000256" key="6">
    <source>
        <dbReference type="ARBA" id="ARBA00023098"/>
    </source>
</evidence>
<evidence type="ECO:0000256" key="3">
    <source>
        <dbReference type="ARBA" id="ARBA00022737"/>
    </source>
</evidence>
<dbReference type="InterPro" id="IPR015679">
    <property type="entry name" value="PLipase_D_fam"/>
</dbReference>
<dbReference type="SUPFAM" id="SSF64268">
    <property type="entry name" value="PX domain"/>
    <property type="match status" value="1"/>
</dbReference>
<feature type="compositionally biased region" description="Basic and acidic residues" evidence="8">
    <location>
        <begin position="244"/>
        <end position="266"/>
    </location>
</feature>
<keyword evidence="5 7" id="KW-0442">Lipid degradation</keyword>
<dbReference type="STRING" id="5364.A0A5C3N5X1"/>
<dbReference type="InterPro" id="IPR036871">
    <property type="entry name" value="PX_dom_sf"/>
</dbReference>